<evidence type="ECO:0000256" key="1">
    <source>
        <dbReference type="SAM" id="MobiDB-lite"/>
    </source>
</evidence>
<feature type="compositionally biased region" description="Polar residues" evidence="1">
    <location>
        <begin position="1"/>
        <end position="13"/>
    </location>
</feature>
<dbReference type="EMBL" id="CP036264">
    <property type="protein sequence ID" value="QEG01112.1"/>
    <property type="molecule type" value="Genomic_DNA"/>
</dbReference>
<proteinExistence type="predicted"/>
<gene>
    <name evidence="2" type="ORF">Mal15_51880</name>
</gene>
<feature type="compositionally biased region" description="Low complexity" evidence="1">
    <location>
        <begin position="64"/>
        <end position="74"/>
    </location>
</feature>
<accession>A0A5B9MIP2</accession>
<organism evidence="2 3">
    <name type="scientific">Stieleria maiorica</name>
    <dbReference type="NCBI Taxonomy" id="2795974"/>
    <lineage>
        <taxon>Bacteria</taxon>
        <taxon>Pseudomonadati</taxon>
        <taxon>Planctomycetota</taxon>
        <taxon>Planctomycetia</taxon>
        <taxon>Pirellulales</taxon>
        <taxon>Pirellulaceae</taxon>
        <taxon>Stieleria</taxon>
    </lineage>
</organism>
<evidence type="ECO:0000313" key="2">
    <source>
        <dbReference type="EMBL" id="QEG01112.1"/>
    </source>
</evidence>
<reference evidence="2 3" key="1">
    <citation type="submission" date="2019-02" db="EMBL/GenBank/DDBJ databases">
        <title>Planctomycetal bacteria perform biofilm scaping via a novel small molecule.</title>
        <authorList>
            <person name="Jeske O."/>
            <person name="Boedeker C."/>
            <person name="Wiegand S."/>
            <person name="Breitling P."/>
            <person name="Kallscheuer N."/>
            <person name="Jogler M."/>
            <person name="Rohde M."/>
            <person name="Petersen J."/>
            <person name="Medema M.H."/>
            <person name="Surup F."/>
            <person name="Jogler C."/>
        </authorList>
    </citation>
    <scope>NUCLEOTIDE SEQUENCE [LARGE SCALE GENOMIC DNA]</scope>
    <source>
        <strain evidence="2 3">Mal15</strain>
    </source>
</reference>
<sequence length="210" mass="24105">MQLREQSTTTVASVSRRFIHGESRTHQKCKRGDPADHIPIHCFLPSVSEFLVRSSTHTLSNQKPSPGSPVGSSIGDHHRNFRTRKIGALRNVCGPRDFVDKVTLARGVSIAPRPETRQKFLAVVRAPRSFRFSARRRVNLRKPSKTQYIFHLIATYRARPSHPKEWRVGQFVTGWVWRKQANNRKKRLPIFPKSCGRGSGFARRTVRFID</sequence>
<feature type="region of interest" description="Disordered" evidence="1">
    <location>
        <begin position="55"/>
        <end position="78"/>
    </location>
</feature>
<name>A0A5B9MIP2_9BACT</name>
<dbReference type="KEGG" id="smam:Mal15_51880"/>
<protein>
    <submittedName>
        <fullName evidence="2">Uncharacterized protein</fullName>
    </submittedName>
</protein>
<feature type="region of interest" description="Disordered" evidence="1">
    <location>
        <begin position="1"/>
        <end position="32"/>
    </location>
</feature>
<dbReference type="AlphaFoldDB" id="A0A5B9MIP2"/>
<evidence type="ECO:0000313" key="3">
    <source>
        <dbReference type="Proteomes" id="UP000321353"/>
    </source>
</evidence>
<keyword evidence="3" id="KW-1185">Reference proteome</keyword>
<dbReference type="Proteomes" id="UP000321353">
    <property type="component" value="Chromosome"/>
</dbReference>
<feature type="compositionally biased region" description="Basic and acidic residues" evidence="1">
    <location>
        <begin position="19"/>
        <end position="32"/>
    </location>
</feature>